<dbReference type="STRING" id="526224.Bmur_2715"/>
<dbReference type="Proteomes" id="UP000001915">
    <property type="component" value="Chromosome"/>
</dbReference>
<reference evidence="1 2" key="1">
    <citation type="journal article" date="2010" name="Stand. Genomic Sci.">
        <title>Complete genome sequence of Brachyspira murdochii type strain (56-150).</title>
        <authorList>
            <person name="Pati A."/>
            <person name="Sikorski J."/>
            <person name="Gronow S."/>
            <person name="Munk C."/>
            <person name="Lapidus A."/>
            <person name="Copeland A."/>
            <person name="Glavina Del Tio T."/>
            <person name="Nolan M."/>
            <person name="Lucas S."/>
            <person name="Chen F."/>
            <person name="Tice H."/>
            <person name="Cheng J.F."/>
            <person name="Han C."/>
            <person name="Detter J.C."/>
            <person name="Bruce D."/>
            <person name="Tapia R."/>
            <person name="Goodwin L."/>
            <person name="Pitluck S."/>
            <person name="Liolios K."/>
            <person name="Ivanova N."/>
            <person name="Mavromatis K."/>
            <person name="Mikhailova N."/>
            <person name="Chen A."/>
            <person name="Palaniappan K."/>
            <person name="Land M."/>
            <person name="Hauser L."/>
            <person name="Chang Y.J."/>
            <person name="Jeffries C.D."/>
            <person name="Spring S."/>
            <person name="Rohde M."/>
            <person name="Goker M."/>
            <person name="Bristow J."/>
            <person name="Eisen J.A."/>
            <person name="Markowitz V."/>
            <person name="Hugenholtz P."/>
            <person name="Kyrpides N.C."/>
            <person name="Klenk H.P."/>
        </authorList>
    </citation>
    <scope>NUCLEOTIDE SEQUENCE [LARGE SCALE GENOMIC DNA]</scope>
    <source>
        <strain evidence="2">ATCC 51284 / DSM 12563 / 56-150</strain>
    </source>
</reference>
<sequence>MYKDRKIYLCAFANLDLYPSVLRLKKQAESFNIFDEILIYNEYNLPYDEKFETLLRNKLVPSRGFGYWCWKPFVVLKTLESMNDNDILLYADIGCHLNIEGMNRFLEYLDIVIDNGSLCFELPYLEKEWTKSDLFNYFNVINDKNITDTFQRAATSFFFIEK</sequence>
<name>D5U758_BRAM5</name>
<dbReference type="EMBL" id="CP001959">
    <property type="protein sequence ID" value="ADG72782.1"/>
    <property type="molecule type" value="Genomic_DNA"/>
</dbReference>
<organism evidence="1 2">
    <name type="scientific">Brachyspira murdochii (strain ATCC 51284 / DSM 12563 / 56-150)</name>
    <name type="common">Serpulina murdochii</name>
    <dbReference type="NCBI Taxonomy" id="526224"/>
    <lineage>
        <taxon>Bacteria</taxon>
        <taxon>Pseudomonadati</taxon>
        <taxon>Spirochaetota</taxon>
        <taxon>Spirochaetia</taxon>
        <taxon>Brachyspirales</taxon>
        <taxon>Brachyspiraceae</taxon>
        <taxon>Brachyspira</taxon>
    </lineage>
</organism>
<dbReference type="KEGG" id="brm:Bmur_2715"/>
<dbReference type="RefSeq" id="WP_013115118.1">
    <property type="nucleotide sequence ID" value="NC_014150.1"/>
</dbReference>
<evidence type="ECO:0000313" key="1">
    <source>
        <dbReference type="EMBL" id="ADG72782.1"/>
    </source>
</evidence>
<proteinExistence type="predicted"/>
<accession>D5U758</accession>
<dbReference type="AlphaFoldDB" id="D5U758"/>
<evidence type="ECO:0000313" key="2">
    <source>
        <dbReference type="Proteomes" id="UP000001915"/>
    </source>
</evidence>
<protein>
    <submittedName>
        <fullName evidence="1">Uncharacterized protein</fullName>
    </submittedName>
</protein>
<gene>
    <name evidence="1" type="ordered locus">Bmur_2715</name>
</gene>
<dbReference type="HOGENOM" id="CLU_1632200_0_0_12"/>